<dbReference type="KEGG" id="aalg:AREALGSMS7_04490"/>
<name>A0A221V3C5_9FLAO</name>
<keyword evidence="1" id="KW-0472">Membrane</keyword>
<evidence type="ECO:0000313" key="2">
    <source>
        <dbReference type="EMBL" id="ASO07888.1"/>
    </source>
</evidence>
<accession>A0A221V3C5</accession>
<reference evidence="2 3" key="1">
    <citation type="submission" date="2017-07" db="EMBL/GenBank/DDBJ databases">
        <title>Genome Sequence of Arenibacter algicola Strain SMS7 Isolated from a culture of the Diatom Skeletonema marinoi.</title>
        <authorList>
            <person name="Topel M."/>
            <person name="Pinder M.I.M."/>
            <person name="Johansson O.N."/>
            <person name="Kourtchenko O."/>
            <person name="Godhe A."/>
            <person name="Clarke A.K."/>
        </authorList>
    </citation>
    <scope>NUCLEOTIDE SEQUENCE [LARGE SCALE GENOMIC DNA]</scope>
    <source>
        <strain evidence="2 3">SMS7</strain>
    </source>
</reference>
<dbReference type="AlphaFoldDB" id="A0A221V3C5"/>
<proteinExistence type="predicted"/>
<sequence length="230" mass="26295">MFIKGIFIGLLNTKYNGSFGPSIIFGSTSLHLYGKAYTFKNKCVVNTNFISYGIAKHHCTLECHMNNSKTKTLTPKAYLNTLIFIHAALLIGVLLFTIFIYATGQGFLIDFTKDNNVFVYLVPTIAMLSYFISNYVFGKQLKDLTKLNSLKSKLMLYLQACVVRYAFIEGAAILSTIAFRLNNHIFYLVISLFLILYLFKLRPTKDKVINELQLKLKDQQFFQQENGEIK</sequence>
<gene>
    <name evidence="2" type="ORF">AREALGSMS7_04490</name>
</gene>
<evidence type="ECO:0000256" key="1">
    <source>
        <dbReference type="SAM" id="Phobius"/>
    </source>
</evidence>
<feature type="transmembrane region" description="Helical" evidence="1">
    <location>
        <begin position="185"/>
        <end position="201"/>
    </location>
</feature>
<dbReference type="STRING" id="616991.GCA_000733925_02701"/>
<evidence type="ECO:0000313" key="3">
    <source>
        <dbReference type="Proteomes" id="UP000204551"/>
    </source>
</evidence>
<dbReference type="Proteomes" id="UP000204551">
    <property type="component" value="Chromosome"/>
</dbReference>
<dbReference type="eggNOG" id="ENOG5032YV0">
    <property type="taxonomic scope" value="Bacteria"/>
</dbReference>
<dbReference type="EMBL" id="CP022515">
    <property type="protein sequence ID" value="ASO07888.1"/>
    <property type="molecule type" value="Genomic_DNA"/>
</dbReference>
<organism evidence="2 3">
    <name type="scientific">Arenibacter algicola</name>
    <dbReference type="NCBI Taxonomy" id="616991"/>
    <lineage>
        <taxon>Bacteria</taxon>
        <taxon>Pseudomonadati</taxon>
        <taxon>Bacteroidota</taxon>
        <taxon>Flavobacteriia</taxon>
        <taxon>Flavobacteriales</taxon>
        <taxon>Flavobacteriaceae</taxon>
        <taxon>Arenibacter</taxon>
    </lineage>
</organism>
<keyword evidence="1" id="KW-1133">Transmembrane helix</keyword>
<feature type="transmembrane region" description="Helical" evidence="1">
    <location>
        <begin position="157"/>
        <end position="179"/>
    </location>
</feature>
<feature type="transmembrane region" description="Helical" evidence="1">
    <location>
        <begin position="117"/>
        <end position="137"/>
    </location>
</feature>
<keyword evidence="1" id="KW-0812">Transmembrane</keyword>
<feature type="transmembrane region" description="Helical" evidence="1">
    <location>
        <begin position="77"/>
        <end position="102"/>
    </location>
</feature>
<protein>
    <submittedName>
        <fullName evidence="2">MFS transporter</fullName>
    </submittedName>
</protein>